<evidence type="ECO:0000313" key="8">
    <source>
        <dbReference type="EMBL" id="KAA1400465.1"/>
    </source>
</evidence>
<keyword evidence="1" id="KW-0805">Transcription regulation</keyword>
<protein>
    <submittedName>
        <fullName evidence="8">Sigma-70 family RNA polymerase sigma factor</fullName>
    </submittedName>
</protein>
<dbReference type="InterPro" id="IPR013325">
    <property type="entry name" value="RNA_pol_sigma_r2"/>
</dbReference>
<keyword evidence="4" id="KW-0804">Transcription</keyword>
<proteinExistence type="predicted"/>
<evidence type="ECO:0000259" key="6">
    <source>
        <dbReference type="Pfam" id="PF04542"/>
    </source>
</evidence>
<evidence type="ECO:0000256" key="2">
    <source>
        <dbReference type="ARBA" id="ARBA00023082"/>
    </source>
</evidence>
<dbReference type="InterPro" id="IPR050239">
    <property type="entry name" value="Sigma-70_RNA_pol_init_factors"/>
</dbReference>
<evidence type="ECO:0000256" key="4">
    <source>
        <dbReference type="ARBA" id="ARBA00023163"/>
    </source>
</evidence>
<feature type="compositionally biased region" description="Basic and acidic residues" evidence="5">
    <location>
        <begin position="101"/>
        <end position="113"/>
    </location>
</feature>
<evidence type="ECO:0000256" key="3">
    <source>
        <dbReference type="ARBA" id="ARBA00023125"/>
    </source>
</evidence>
<dbReference type="EMBL" id="SDPQ02000001">
    <property type="protein sequence ID" value="KAA1400465.1"/>
    <property type="molecule type" value="Genomic_DNA"/>
</dbReference>
<dbReference type="RefSeq" id="WP_149688554.1">
    <property type="nucleotide sequence ID" value="NZ_SDPQ02000001.1"/>
</dbReference>
<dbReference type="Pfam" id="PF04542">
    <property type="entry name" value="Sigma70_r2"/>
    <property type="match status" value="1"/>
</dbReference>
<dbReference type="GO" id="GO:0003677">
    <property type="term" value="F:DNA binding"/>
    <property type="evidence" value="ECO:0007669"/>
    <property type="project" value="UniProtKB-KW"/>
</dbReference>
<dbReference type="OrthoDB" id="3745243at2"/>
<dbReference type="SUPFAM" id="SSF88659">
    <property type="entry name" value="Sigma3 and sigma4 domains of RNA polymerase sigma factors"/>
    <property type="match status" value="1"/>
</dbReference>
<dbReference type="Proteomes" id="UP000380867">
    <property type="component" value="Unassembled WGS sequence"/>
</dbReference>
<gene>
    <name evidence="8" type="ORF">ESP70_003595</name>
</gene>
<feature type="domain" description="RNA polymerase sigma-70 region 4" evidence="7">
    <location>
        <begin position="124"/>
        <end position="179"/>
    </location>
</feature>
<accession>A0A5M4FLX4</accession>
<dbReference type="Gene3D" id="1.10.10.10">
    <property type="entry name" value="Winged helix-like DNA-binding domain superfamily/Winged helix DNA-binding domain"/>
    <property type="match status" value="1"/>
</dbReference>
<dbReference type="InterPro" id="IPR013324">
    <property type="entry name" value="RNA_pol_sigma_r3/r4-like"/>
</dbReference>
<dbReference type="Pfam" id="PF04545">
    <property type="entry name" value="Sigma70_r4"/>
    <property type="match status" value="1"/>
</dbReference>
<keyword evidence="3" id="KW-0238">DNA-binding</keyword>
<feature type="domain" description="RNA polymerase sigma-70 region 2" evidence="6">
    <location>
        <begin position="53"/>
        <end position="97"/>
    </location>
</feature>
<reference evidence="8" key="1">
    <citation type="submission" date="2019-09" db="EMBL/GenBank/DDBJ databases">
        <authorList>
            <person name="Li J."/>
        </authorList>
    </citation>
    <scope>NUCLEOTIDE SEQUENCE [LARGE SCALE GENOMIC DNA]</scope>
    <source>
        <strain evidence="8">JCM 14732</strain>
    </source>
</reference>
<dbReference type="InterPro" id="IPR007627">
    <property type="entry name" value="RNA_pol_sigma70_r2"/>
</dbReference>
<dbReference type="AlphaFoldDB" id="A0A5M4FLX4"/>
<evidence type="ECO:0000256" key="5">
    <source>
        <dbReference type="SAM" id="MobiDB-lite"/>
    </source>
</evidence>
<dbReference type="InterPro" id="IPR007630">
    <property type="entry name" value="RNA_pol_sigma70_r4"/>
</dbReference>
<feature type="region of interest" description="Disordered" evidence="5">
    <location>
        <begin position="100"/>
        <end position="126"/>
    </location>
</feature>
<dbReference type="SUPFAM" id="SSF88946">
    <property type="entry name" value="Sigma2 domain of RNA polymerase sigma factors"/>
    <property type="match status" value="1"/>
</dbReference>
<dbReference type="GO" id="GO:0006352">
    <property type="term" value="P:DNA-templated transcription initiation"/>
    <property type="evidence" value="ECO:0007669"/>
    <property type="project" value="InterPro"/>
</dbReference>
<dbReference type="GO" id="GO:0016987">
    <property type="term" value="F:sigma factor activity"/>
    <property type="evidence" value="ECO:0007669"/>
    <property type="project" value="UniProtKB-KW"/>
</dbReference>
<dbReference type="PANTHER" id="PTHR30603:SF47">
    <property type="entry name" value="RNA POLYMERASE SIGMA FACTOR SIGD, CHLOROPLASTIC"/>
    <property type="match status" value="1"/>
</dbReference>
<keyword evidence="9" id="KW-1185">Reference proteome</keyword>
<dbReference type="InterPro" id="IPR014284">
    <property type="entry name" value="RNA_pol_sigma-70_dom"/>
</dbReference>
<keyword evidence="2" id="KW-0731">Sigma factor</keyword>
<dbReference type="PANTHER" id="PTHR30603">
    <property type="entry name" value="RNA POLYMERASE SIGMA FACTOR RPO"/>
    <property type="match status" value="1"/>
</dbReference>
<dbReference type="InterPro" id="IPR036388">
    <property type="entry name" value="WH-like_DNA-bd_sf"/>
</dbReference>
<evidence type="ECO:0000256" key="1">
    <source>
        <dbReference type="ARBA" id="ARBA00023015"/>
    </source>
</evidence>
<evidence type="ECO:0000313" key="9">
    <source>
        <dbReference type="Proteomes" id="UP000380867"/>
    </source>
</evidence>
<name>A0A5M4FLX4_9ACTN</name>
<organism evidence="8 9">
    <name type="scientific">Aeromicrobium ginsengisoli</name>
    <dbReference type="NCBI Taxonomy" id="363867"/>
    <lineage>
        <taxon>Bacteria</taxon>
        <taxon>Bacillati</taxon>
        <taxon>Actinomycetota</taxon>
        <taxon>Actinomycetes</taxon>
        <taxon>Propionibacteriales</taxon>
        <taxon>Nocardioidaceae</taxon>
        <taxon>Aeromicrobium</taxon>
    </lineage>
</organism>
<comment type="caution">
    <text evidence="8">The sequence shown here is derived from an EMBL/GenBank/DDBJ whole genome shotgun (WGS) entry which is preliminary data.</text>
</comment>
<sequence length="206" mass="22991">MDRFVRELLSLPPMDAAEELALARLARRGDRNAREALITAGMRSVAMRARLRGFTGEELRDAVQSGAIGLIRAIDRFDPDRGARLATYAWHWIGSSMTVQHRPEQPLGDEDRPAPQAESDDPDLLDGMPDELADVLRLRFGLGDPLAVPMPRRIVAERLDLTVAQVRNVEAKAMRQLRKRLAKVVDRAPSQEEPIPHSSIGRAFDC</sequence>
<dbReference type="NCBIfam" id="TIGR02937">
    <property type="entry name" value="sigma70-ECF"/>
    <property type="match status" value="1"/>
</dbReference>
<evidence type="ECO:0000259" key="7">
    <source>
        <dbReference type="Pfam" id="PF04545"/>
    </source>
</evidence>
<dbReference type="Gene3D" id="1.20.120.1810">
    <property type="match status" value="1"/>
</dbReference>